<dbReference type="Gramene" id="OGLUM05G18400.1">
    <property type="protein sequence ID" value="OGLUM05G18400.1"/>
    <property type="gene ID" value="OGLUM05G18400"/>
</dbReference>
<keyword evidence="2" id="KW-1185">Reference proteome</keyword>
<accession>A0A0D9ZZI3</accession>
<organism evidence="1">
    <name type="scientific">Oryza glumipatula</name>
    <dbReference type="NCBI Taxonomy" id="40148"/>
    <lineage>
        <taxon>Eukaryota</taxon>
        <taxon>Viridiplantae</taxon>
        <taxon>Streptophyta</taxon>
        <taxon>Embryophyta</taxon>
        <taxon>Tracheophyta</taxon>
        <taxon>Spermatophyta</taxon>
        <taxon>Magnoliopsida</taxon>
        <taxon>Liliopsida</taxon>
        <taxon>Poales</taxon>
        <taxon>Poaceae</taxon>
        <taxon>BOP clade</taxon>
        <taxon>Oryzoideae</taxon>
        <taxon>Oryzeae</taxon>
        <taxon>Oryzinae</taxon>
        <taxon>Oryza</taxon>
    </lineage>
</organism>
<evidence type="ECO:0000313" key="2">
    <source>
        <dbReference type="Proteomes" id="UP000026961"/>
    </source>
</evidence>
<dbReference type="EnsemblPlants" id="OGLUM05G18400.1">
    <property type="protein sequence ID" value="OGLUM05G18400.1"/>
    <property type="gene ID" value="OGLUM05G18400"/>
</dbReference>
<reference evidence="1" key="1">
    <citation type="submission" date="2015-04" db="UniProtKB">
        <authorList>
            <consortium name="EnsemblPlants"/>
        </authorList>
    </citation>
    <scope>IDENTIFICATION</scope>
</reference>
<dbReference type="AlphaFoldDB" id="A0A0D9ZZI3"/>
<evidence type="ECO:0000313" key="1">
    <source>
        <dbReference type="EnsemblPlants" id="OGLUM05G18400.1"/>
    </source>
</evidence>
<proteinExistence type="predicted"/>
<protein>
    <submittedName>
        <fullName evidence="1">Uncharacterized protein</fullName>
    </submittedName>
</protein>
<dbReference type="Proteomes" id="UP000026961">
    <property type="component" value="Chromosome 5"/>
</dbReference>
<sequence>MWKIIQAYQTGKSEYLTLDRLVNVPEDIAWQTRELLQGKPEMLSKFIVIVA</sequence>
<dbReference type="HOGENOM" id="CLU_3109640_0_0_1"/>
<reference evidence="1" key="2">
    <citation type="submission" date="2018-05" db="EMBL/GenBank/DDBJ databases">
        <title>OgluRS3 (Oryza glumaepatula Reference Sequence Version 3).</title>
        <authorList>
            <person name="Zhang J."/>
            <person name="Kudrna D."/>
            <person name="Lee S."/>
            <person name="Talag J."/>
            <person name="Welchert J."/>
            <person name="Wing R.A."/>
        </authorList>
    </citation>
    <scope>NUCLEOTIDE SEQUENCE [LARGE SCALE GENOMIC DNA]</scope>
</reference>
<name>A0A0D9ZZI3_9ORYZ</name>